<reference evidence="2 3" key="1">
    <citation type="submission" date="2016-03" db="EMBL/GenBank/DDBJ databases">
        <title>Cyphomyrmex costatus WGS genome.</title>
        <authorList>
            <person name="Nygaard S."/>
            <person name="Hu H."/>
            <person name="Boomsma J."/>
            <person name="Zhang G."/>
        </authorList>
    </citation>
    <scope>NUCLEOTIDE SEQUENCE [LARGE SCALE GENOMIC DNA]</scope>
    <source>
        <strain evidence="2">MS0001</strain>
        <tissue evidence="2">Whole body</tissue>
    </source>
</reference>
<accession>A0A151ICS0</accession>
<evidence type="ECO:0000313" key="3">
    <source>
        <dbReference type="Proteomes" id="UP000078542"/>
    </source>
</evidence>
<evidence type="ECO:0000256" key="1">
    <source>
        <dbReference type="SAM" id="MobiDB-lite"/>
    </source>
</evidence>
<gene>
    <name evidence="2" type="ORF">ALC62_11190</name>
</gene>
<proteinExistence type="predicted"/>
<dbReference type="EMBL" id="KQ978013">
    <property type="protein sequence ID" value="KYM98117.1"/>
    <property type="molecule type" value="Genomic_DNA"/>
</dbReference>
<evidence type="ECO:0000313" key="2">
    <source>
        <dbReference type="EMBL" id="KYM98117.1"/>
    </source>
</evidence>
<feature type="region of interest" description="Disordered" evidence="1">
    <location>
        <begin position="1"/>
        <end position="69"/>
    </location>
</feature>
<keyword evidence="3" id="KW-1185">Reference proteome</keyword>
<dbReference type="Proteomes" id="UP000078542">
    <property type="component" value="Unassembled WGS sequence"/>
</dbReference>
<protein>
    <submittedName>
        <fullName evidence="2">Uncharacterized protein</fullName>
    </submittedName>
</protein>
<organism evidence="2 3">
    <name type="scientific">Cyphomyrmex costatus</name>
    <dbReference type="NCBI Taxonomy" id="456900"/>
    <lineage>
        <taxon>Eukaryota</taxon>
        <taxon>Metazoa</taxon>
        <taxon>Ecdysozoa</taxon>
        <taxon>Arthropoda</taxon>
        <taxon>Hexapoda</taxon>
        <taxon>Insecta</taxon>
        <taxon>Pterygota</taxon>
        <taxon>Neoptera</taxon>
        <taxon>Endopterygota</taxon>
        <taxon>Hymenoptera</taxon>
        <taxon>Apocrita</taxon>
        <taxon>Aculeata</taxon>
        <taxon>Formicoidea</taxon>
        <taxon>Formicidae</taxon>
        <taxon>Myrmicinae</taxon>
        <taxon>Cyphomyrmex</taxon>
    </lineage>
</organism>
<feature type="compositionally biased region" description="Low complexity" evidence="1">
    <location>
        <begin position="46"/>
        <end position="57"/>
    </location>
</feature>
<feature type="compositionally biased region" description="Polar residues" evidence="1">
    <location>
        <begin position="58"/>
        <end position="69"/>
    </location>
</feature>
<name>A0A151ICS0_9HYME</name>
<sequence length="202" mass="23469">MSELDSSDMEKQKRNRRNRAKKFIDSSDDDDELHSTLPRPPKKPISSMLPSQLSTSSIHSYQKKLQSTKAVSKQKCNETTLISKENRNQVKETSFSSSFNNKIFLDVCTKKSVPEPNLTMAMNAEFQKEIFRRFNKIEFKLDRIDERKQIFEEKVDKGITEKNVYINIDDLVSLPLQMVDDMTTLEANLQDANFFYNIVISL</sequence>
<dbReference type="AlphaFoldDB" id="A0A151ICS0"/>